<evidence type="ECO:0000256" key="1">
    <source>
        <dbReference type="SAM" id="MobiDB-lite"/>
    </source>
</evidence>
<comment type="caution">
    <text evidence="2">The sequence shown here is derived from an EMBL/GenBank/DDBJ whole genome shotgun (WGS) entry which is preliminary data.</text>
</comment>
<sequence length="167" mass="18401">MRSLRKTQRICAGRKPLQNQNVGQCLHGDKHIFWFDSGAIFSVICNRRLSSDSTVDMKSSKVPRKNYNERNIKKRTFSQPQLSKRSRERPVPATRVSRLANYGGLAASLGLGALAEVARRQLGFGGDIGNEGSPFLTEANATRIVNTLCKVRGAALKLGQMLSIQGE</sequence>
<protein>
    <submittedName>
        <fullName evidence="2">Uncharacterized protein</fullName>
    </submittedName>
</protein>
<dbReference type="PANTHER" id="PTHR43851:SF3">
    <property type="entry name" value="COENZYME Q8"/>
    <property type="match status" value="1"/>
</dbReference>
<organism evidence="2 3">
    <name type="scientific">Paramuricea clavata</name>
    <name type="common">Red gorgonian</name>
    <name type="synonym">Violescent sea-whip</name>
    <dbReference type="NCBI Taxonomy" id="317549"/>
    <lineage>
        <taxon>Eukaryota</taxon>
        <taxon>Metazoa</taxon>
        <taxon>Cnidaria</taxon>
        <taxon>Anthozoa</taxon>
        <taxon>Octocorallia</taxon>
        <taxon>Malacalcyonacea</taxon>
        <taxon>Plexauridae</taxon>
        <taxon>Paramuricea</taxon>
    </lineage>
</organism>
<reference evidence="2" key="1">
    <citation type="submission" date="2020-04" db="EMBL/GenBank/DDBJ databases">
        <authorList>
            <person name="Alioto T."/>
            <person name="Alioto T."/>
            <person name="Gomez Garrido J."/>
        </authorList>
    </citation>
    <scope>NUCLEOTIDE SEQUENCE</scope>
    <source>
        <strain evidence="2">A484AB</strain>
    </source>
</reference>
<evidence type="ECO:0000313" key="2">
    <source>
        <dbReference type="EMBL" id="CAB4005100.1"/>
    </source>
</evidence>
<evidence type="ECO:0000313" key="3">
    <source>
        <dbReference type="Proteomes" id="UP001152795"/>
    </source>
</evidence>
<dbReference type="OrthoDB" id="5846864at2759"/>
<dbReference type="PANTHER" id="PTHR43851">
    <property type="match status" value="1"/>
</dbReference>
<name>A0A6S7HPF0_PARCT</name>
<dbReference type="EMBL" id="CACRXK020005095">
    <property type="protein sequence ID" value="CAB4005100.1"/>
    <property type="molecule type" value="Genomic_DNA"/>
</dbReference>
<gene>
    <name evidence="2" type="ORF">PACLA_8A028562</name>
</gene>
<dbReference type="GO" id="GO:0006744">
    <property type="term" value="P:ubiquinone biosynthetic process"/>
    <property type="evidence" value="ECO:0007669"/>
    <property type="project" value="TreeGrafter"/>
</dbReference>
<dbReference type="Proteomes" id="UP001152795">
    <property type="component" value="Unassembled WGS sequence"/>
</dbReference>
<proteinExistence type="predicted"/>
<accession>A0A6S7HPF0</accession>
<feature type="region of interest" description="Disordered" evidence="1">
    <location>
        <begin position="55"/>
        <end position="93"/>
    </location>
</feature>
<keyword evidence="3" id="KW-1185">Reference proteome</keyword>
<dbReference type="InterPro" id="IPR051409">
    <property type="entry name" value="Atypical_kinase_ADCK"/>
</dbReference>
<dbReference type="AlphaFoldDB" id="A0A6S7HPF0"/>